<name>A0A2R8C174_9RHOB</name>
<dbReference type="OrthoDB" id="7353511at2"/>
<reference evidence="1 2" key="1">
    <citation type="submission" date="2018-03" db="EMBL/GenBank/DDBJ databases">
        <authorList>
            <person name="Keele B.F."/>
        </authorList>
    </citation>
    <scope>NUCLEOTIDE SEQUENCE [LARGE SCALE GENOMIC DNA]</scope>
    <source>
        <strain evidence="1 2">CECT 8504</strain>
    </source>
</reference>
<accession>A0A2R8C174</accession>
<dbReference type="EMBL" id="ONZF01000015">
    <property type="protein sequence ID" value="SPJ26161.1"/>
    <property type="molecule type" value="Genomic_DNA"/>
</dbReference>
<organism evidence="1 2">
    <name type="scientific">Palleronia abyssalis</name>
    <dbReference type="NCBI Taxonomy" id="1501240"/>
    <lineage>
        <taxon>Bacteria</taxon>
        <taxon>Pseudomonadati</taxon>
        <taxon>Pseudomonadota</taxon>
        <taxon>Alphaproteobacteria</taxon>
        <taxon>Rhodobacterales</taxon>
        <taxon>Roseobacteraceae</taxon>
        <taxon>Palleronia</taxon>
    </lineage>
</organism>
<keyword evidence="2" id="KW-1185">Reference proteome</keyword>
<evidence type="ECO:0000313" key="1">
    <source>
        <dbReference type="EMBL" id="SPJ26161.1"/>
    </source>
</evidence>
<dbReference type="RefSeq" id="WP_108895871.1">
    <property type="nucleotide sequence ID" value="NZ_ONZF01000015.1"/>
</dbReference>
<dbReference type="Proteomes" id="UP000244912">
    <property type="component" value="Unassembled WGS sequence"/>
</dbReference>
<dbReference type="AlphaFoldDB" id="A0A2R8C174"/>
<evidence type="ECO:0000313" key="2">
    <source>
        <dbReference type="Proteomes" id="UP000244912"/>
    </source>
</evidence>
<protein>
    <submittedName>
        <fullName evidence="1">Uncharacterized protein</fullName>
    </submittedName>
</protein>
<sequence length="59" mass="6242">MPIPIFVLILLALPSIGWAQSHDGPSAPYAGLQEREIAGLSADDIAELRAGGGWRCRPS</sequence>
<gene>
    <name evidence="1" type="ORF">PAA8504_04017</name>
</gene>
<proteinExistence type="predicted"/>